<evidence type="ECO:0000256" key="3">
    <source>
        <dbReference type="PIRSR" id="PIRSR000103-1"/>
    </source>
</evidence>
<name>A0A1P8MXZ9_9RHOB</name>
<evidence type="ECO:0000256" key="2">
    <source>
        <dbReference type="ARBA" id="ARBA00023027"/>
    </source>
</evidence>
<dbReference type="PIRSF" id="PIRSF000103">
    <property type="entry name" value="HIBADH"/>
    <property type="match status" value="1"/>
</dbReference>
<keyword evidence="2" id="KW-0520">NAD</keyword>
<evidence type="ECO:0000259" key="5">
    <source>
        <dbReference type="Pfam" id="PF14833"/>
    </source>
</evidence>
<evidence type="ECO:0000259" key="4">
    <source>
        <dbReference type="Pfam" id="PF03446"/>
    </source>
</evidence>
<dbReference type="KEGG" id="tom:BWR18_15580"/>
<dbReference type="Pfam" id="PF14833">
    <property type="entry name" value="NAD_binding_11"/>
    <property type="match status" value="1"/>
</dbReference>
<dbReference type="GO" id="GO:0016491">
    <property type="term" value="F:oxidoreductase activity"/>
    <property type="evidence" value="ECO:0007669"/>
    <property type="project" value="UniProtKB-KW"/>
</dbReference>
<dbReference type="EMBL" id="CP019312">
    <property type="protein sequence ID" value="APX12944.1"/>
    <property type="molecule type" value="Genomic_DNA"/>
</dbReference>
<feature type="domain" description="6-phosphogluconate dehydrogenase NADP-binding" evidence="4">
    <location>
        <begin position="5"/>
        <end position="158"/>
    </location>
</feature>
<dbReference type="Proteomes" id="UP000186336">
    <property type="component" value="Chromosome"/>
</dbReference>
<dbReference type="SUPFAM" id="SSF48179">
    <property type="entry name" value="6-phosphogluconate dehydrogenase C-terminal domain-like"/>
    <property type="match status" value="1"/>
</dbReference>
<feature type="domain" description="3-hydroxyisobutyrate dehydrogenase-like NAD-binding" evidence="5">
    <location>
        <begin position="163"/>
        <end position="281"/>
    </location>
</feature>
<gene>
    <name evidence="6" type="ORF">BWR18_15580</name>
</gene>
<dbReference type="STRING" id="299262.BWR18_15580"/>
<dbReference type="InterPro" id="IPR008927">
    <property type="entry name" value="6-PGluconate_DH-like_C_sf"/>
</dbReference>
<protein>
    <submittedName>
        <fullName evidence="6">2-hydroxy-3-oxopropionate reductase</fullName>
    </submittedName>
</protein>
<dbReference type="InterPro" id="IPR036291">
    <property type="entry name" value="NAD(P)-bd_dom_sf"/>
</dbReference>
<organism evidence="6 7">
    <name type="scientific">Tateyamaria omphalii</name>
    <dbReference type="NCBI Taxonomy" id="299262"/>
    <lineage>
        <taxon>Bacteria</taxon>
        <taxon>Pseudomonadati</taxon>
        <taxon>Pseudomonadota</taxon>
        <taxon>Alphaproteobacteria</taxon>
        <taxon>Rhodobacterales</taxon>
        <taxon>Roseobacteraceae</taxon>
        <taxon>Tateyamaria</taxon>
    </lineage>
</organism>
<feature type="active site" evidence="3">
    <location>
        <position position="169"/>
    </location>
</feature>
<dbReference type="Pfam" id="PF03446">
    <property type="entry name" value="NAD_binding_2"/>
    <property type="match status" value="1"/>
</dbReference>
<evidence type="ECO:0000313" key="7">
    <source>
        <dbReference type="Proteomes" id="UP000186336"/>
    </source>
</evidence>
<keyword evidence="7" id="KW-1185">Reference proteome</keyword>
<dbReference type="Gene3D" id="3.40.50.720">
    <property type="entry name" value="NAD(P)-binding Rossmann-like Domain"/>
    <property type="match status" value="1"/>
</dbReference>
<proteinExistence type="predicted"/>
<accession>A0A1P8MXZ9</accession>
<dbReference type="RefSeq" id="WP_076629365.1">
    <property type="nucleotide sequence ID" value="NZ_CP019312.1"/>
</dbReference>
<dbReference type="AlphaFoldDB" id="A0A1P8MXZ9"/>
<reference evidence="6 7" key="1">
    <citation type="submission" date="2017-01" db="EMBL/GenBank/DDBJ databases">
        <title>Complete genome of Tateyamaria omphalii DOK1-4 isolated from seawater in Dokdo.</title>
        <authorList>
            <person name="Kim J.H."/>
            <person name="Chi W.-J."/>
        </authorList>
    </citation>
    <scope>NUCLEOTIDE SEQUENCE [LARGE SCALE GENOMIC DNA]</scope>
    <source>
        <strain evidence="6 7">DOK1-4</strain>
    </source>
</reference>
<dbReference type="SUPFAM" id="SSF51735">
    <property type="entry name" value="NAD(P)-binding Rossmann-fold domains"/>
    <property type="match status" value="1"/>
</dbReference>
<dbReference type="InterPro" id="IPR013328">
    <property type="entry name" value="6PGD_dom2"/>
</dbReference>
<dbReference type="GO" id="GO:0051287">
    <property type="term" value="F:NAD binding"/>
    <property type="evidence" value="ECO:0007669"/>
    <property type="project" value="InterPro"/>
</dbReference>
<evidence type="ECO:0000256" key="1">
    <source>
        <dbReference type="ARBA" id="ARBA00023002"/>
    </source>
</evidence>
<dbReference type="PANTHER" id="PTHR43060">
    <property type="entry name" value="3-HYDROXYISOBUTYRATE DEHYDROGENASE-LIKE 1, MITOCHONDRIAL-RELATED"/>
    <property type="match status" value="1"/>
</dbReference>
<dbReference type="GO" id="GO:0050661">
    <property type="term" value="F:NADP binding"/>
    <property type="evidence" value="ECO:0007669"/>
    <property type="project" value="InterPro"/>
</dbReference>
<dbReference type="OrthoDB" id="9812907at2"/>
<dbReference type="Gene3D" id="1.10.1040.10">
    <property type="entry name" value="N-(1-d-carboxylethyl)-l-norvaline Dehydrogenase, domain 2"/>
    <property type="match status" value="1"/>
</dbReference>
<dbReference type="InterPro" id="IPR006115">
    <property type="entry name" value="6PGDH_NADP-bd"/>
</dbReference>
<keyword evidence="1" id="KW-0560">Oxidoreductase</keyword>
<dbReference type="InterPro" id="IPR029154">
    <property type="entry name" value="HIBADH-like_NADP-bd"/>
</dbReference>
<dbReference type="InterPro" id="IPR015815">
    <property type="entry name" value="HIBADH-related"/>
</dbReference>
<evidence type="ECO:0000313" key="6">
    <source>
        <dbReference type="EMBL" id="APX12944.1"/>
    </source>
</evidence>
<sequence>MAFEKVALLGTGLMGFPMARNLARAGVPVTVWNRTVTKAEPLADDGAAVAASTSAAVTGADVIITMMSDGPTVLAVIGEVSRSLSSGALWIDMSSTKPGEAREARAILSELGVGFLDAPVSGGTKGAEAASLAIMAGGEAADFDRARAVLEVMGRPVHVGPTGAGQLSKLCNQAIVAVTIGAVAEAMLLAEEGGADPAALRAALKGGFADSTILQQHGERMTTGNFEPGGLSKFQLKDLDNVLHEAGATGVTLPMVQDVRDRFAHFVDHMDGADRDHSGLYLELKARQEGAA</sequence>
<dbReference type="PANTHER" id="PTHR43060:SF15">
    <property type="entry name" value="3-HYDROXYISOBUTYRATE DEHYDROGENASE-LIKE 1, MITOCHONDRIAL-RELATED"/>
    <property type="match status" value="1"/>
</dbReference>